<keyword evidence="3" id="KW-0812">Transmembrane</keyword>
<evidence type="ECO:0000256" key="1">
    <source>
        <dbReference type="SAM" id="Coils"/>
    </source>
</evidence>
<evidence type="ECO:0000313" key="4">
    <source>
        <dbReference type="EMBL" id="GIJ43475.1"/>
    </source>
</evidence>
<keyword evidence="5" id="KW-1185">Reference proteome</keyword>
<feature type="compositionally biased region" description="Low complexity" evidence="2">
    <location>
        <begin position="22"/>
        <end position="42"/>
    </location>
</feature>
<organism evidence="4 5">
    <name type="scientific">Virgisporangium aliadipatigenens</name>
    <dbReference type="NCBI Taxonomy" id="741659"/>
    <lineage>
        <taxon>Bacteria</taxon>
        <taxon>Bacillati</taxon>
        <taxon>Actinomycetota</taxon>
        <taxon>Actinomycetes</taxon>
        <taxon>Micromonosporales</taxon>
        <taxon>Micromonosporaceae</taxon>
        <taxon>Virgisporangium</taxon>
    </lineage>
</organism>
<feature type="region of interest" description="Disordered" evidence="2">
    <location>
        <begin position="1"/>
        <end position="42"/>
    </location>
</feature>
<dbReference type="Proteomes" id="UP000619260">
    <property type="component" value="Unassembled WGS sequence"/>
</dbReference>
<keyword evidence="3" id="KW-0472">Membrane</keyword>
<keyword evidence="3" id="KW-1133">Transmembrane helix</keyword>
<gene>
    <name evidence="4" type="ORF">Val02_03610</name>
</gene>
<proteinExistence type="predicted"/>
<sequence>MSEPQDDGVQQQEPRADKPEPDGAAEPGAADGPQSPVAAPVAAGARQRGGRLLALRVACALLAVLAVVTTVLYVRERGAVADAKRDLAARSTQAADLRGQLDDARAKRTDLERRVADLEAKALDPKGYEQIQKCVRMYAEMERQLEAVLNDLPDGAVLPEGAQVETRGFVKVTGPKECVEAEKYLK</sequence>
<evidence type="ECO:0000313" key="5">
    <source>
        <dbReference type="Proteomes" id="UP000619260"/>
    </source>
</evidence>
<feature type="transmembrane region" description="Helical" evidence="3">
    <location>
        <begin position="53"/>
        <end position="74"/>
    </location>
</feature>
<protein>
    <submittedName>
        <fullName evidence="4">Uncharacterized protein</fullName>
    </submittedName>
</protein>
<name>A0A8J3YG71_9ACTN</name>
<accession>A0A8J3YG71</accession>
<dbReference type="RefSeq" id="WP_203897048.1">
    <property type="nucleotide sequence ID" value="NZ_BOPF01000002.1"/>
</dbReference>
<reference evidence="4" key="1">
    <citation type="submission" date="2021-01" db="EMBL/GenBank/DDBJ databases">
        <title>Whole genome shotgun sequence of Virgisporangium aliadipatigenens NBRC 105644.</title>
        <authorList>
            <person name="Komaki H."/>
            <person name="Tamura T."/>
        </authorList>
    </citation>
    <scope>NUCLEOTIDE SEQUENCE</scope>
    <source>
        <strain evidence="4">NBRC 105644</strain>
    </source>
</reference>
<feature type="coiled-coil region" evidence="1">
    <location>
        <begin position="94"/>
        <end position="151"/>
    </location>
</feature>
<evidence type="ECO:0000256" key="2">
    <source>
        <dbReference type="SAM" id="MobiDB-lite"/>
    </source>
</evidence>
<keyword evidence="1" id="KW-0175">Coiled coil</keyword>
<dbReference type="AlphaFoldDB" id="A0A8J3YG71"/>
<comment type="caution">
    <text evidence="4">The sequence shown here is derived from an EMBL/GenBank/DDBJ whole genome shotgun (WGS) entry which is preliminary data.</text>
</comment>
<dbReference type="EMBL" id="BOPF01000002">
    <property type="protein sequence ID" value="GIJ43475.1"/>
    <property type="molecule type" value="Genomic_DNA"/>
</dbReference>
<evidence type="ECO:0000256" key="3">
    <source>
        <dbReference type="SAM" id="Phobius"/>
    </source>
</evidence>